<sequence length="140" mass="16443">ISNSCPAAAMTTPHWMGFQLGTFPSPLRSLMWAELSPRQWIGRRCVYAFPQRSQMYCFPPACTSLWCVRSWALLKVLLHMRQQKGRSVECVRPCAFRLLCWGRSPVWTRWWTFRFTAFRKLFPQRSQVNVLGVCSRFTGF</sequence>
<protein>
    <submittedName>
        <fullName evidence="1">Uncharacterized protein</fullName>
    </submittedName>
</protein>
<reference key="1">
    <citation type="journal article" date="2007" name="Nature">
        <title>The medaka draft genome and insights into vertebrate genome evolution.</title>
        <authorList>
            <person name="Kasahara M."/>
            <person name="Naruse K."/>
            <person name="Sasaki S."/>
            <person name="Nakatani Y."/>
            <person name="Qu W."/>
            <person name="Ahsan B."/>
            <person name="Yamada T."/>
            <person name="Nagayasu Y."/>
            <person name="Doi K."/>
            <person name="Kasai Y."/>
            <person name="Jindo T."/>
            <person name="Kobayashi D."/>
            <person name="Shimada A."/>
            <person name="Toyoda A."/>
            <person name="Kuroki Y."/>
            <person name="Fujiyama A."/>
            <person name="Sasaki T."/>
            <person name="Shimizu A."/>
            <person name="Asakawa S."/>
            <person name="Shimizu N."/>
            <person name="Hashimoto S."/>
            <person name="Yang J."/>
            <person name="Lee Y."/>
            <person name="Matsushima K."/>
            <person name="Sugano S."/>
            <person name="Sakaizumi M."/>
            <person name="Narita T."/>
            <person name="Ohishi K."/>
            <person name="Haga S."/>
            <person name="Ohta F."/>
            <person name="Nomoto H."/>
            <person name="Nogata K."/>
            <person name="Morishita T."/>
            <person name="Endo T."/>
            <person name="Shin-I T."/>
            <person name="Takeda H."/>
            <person name="Morishita S."/>
            <person name="Kohara Y."/>
        </authorList>
    </citation>
    <scope>NUCLEOTIDE SEQUENCE [LARGE SCALE GENOMIC DNA]</scope>
    <source>
        <strain>Hd-rR</strain>
    </source>
</reference>
<reference evidence="1 2" key="2">
    <citation type="submission" date="2017-04" db="EMBL/GenBank/DDBJ databases">
        <title>CpG methylation of centromeres and impact of large insertions on vertebrate speciation.</title>
        <authorList>
            <person name="Ichikawa K."/>
            <person name="Yoshimura J."/>
            <person name="Morishita S."/>
        </authorList>
    </citation>
    <scope>NUCLEOTIDE SEQUENCE</scope>
    <source>
        <strain evidence="1 2">HSOK</strain>
    </source>
</reference>
<dbReference type="Proteomes" id="UP000265200">
    <property type="component" value="Chromosome 19"/>
</dbReference>
<reference evidence="1" key="4">
    <citation type="submission" date="2025-09" db="UniProtKB">
        <authorList>
            <consortium name="Ensembl"/>
        </authorList>
    </citation>
    <scope>IDENTIFICATION</scope>
    <source>
        <strain evidence="1">HSOK</strain>
    </source>
</reference>
<dbReference type="AlphaFoldDB" id="A0A3P9HIE5"/>
<evidence type="ECO:0000313" key="1">
    <source>
        <dbReference type="Ensembl" id="ENSORLP00015007561.1"/>
    </source>
</evidence>
<dbReference type="Ensembl" id="ENSORLT00015002324.1">
    <property type="protein sequence ID" value="ENSORLP00015007561.1"/>
    <property type="gene ID" value="ENSORLG00015008379.1"/>
</dbReference>
<evidence type="ECO:0000313" key="2">
    <source>
        <dbReference type="Proteomes" id="UP000265200"/>
    </source>
</evidence>
<reference evidence="1" key="3">
    <citation type="submission" date="2025-08" db="UniProtKB">
        <authorList>
            <consortium name="Ensembl"/>
        </authorList>
    </citation>
    <scope>IDENTIFICATION</scope>
    <source>
        <strain evidence="1">HSOK</strain>
    </source>
</reference>
<name>A0A3P9HIE5_ORYLA</name>
<proteinExistence type="predicted"/>
<accession>A0A3P9HIE5</accession>
<organism evidence="1 2">
    <name type="scientific">Oryzias latipes</name>
    <name type="common">Japanese rice fish</name>
    <name type="synonym">Japanese killifish</name>
    <dbReference type="NCBI Taxonomy" id="8090"/>
    <lineage>
        <taxon>Eukaryota</taxon>
        <taxon>Metazoa</taxon>
        <taxon>Chordata</taxon>
        <taxon>Craniata</taxon>
        <taxon>Vertebrata</taxon>
        <taxon>Euteleostomi</taxon>
        <taxon>Actinopterygii</taxon>
        <taxon>Neopterygii</taxon>
        <taxon>Teleostei</taxon>
        <taxon>Neoteleostei</taxon>
        <taxon>Acanthomorphata</taxon>
        <taxon>Ovalentaria</taxon>
        <taxon>Atherinomorphae</taxon>
        <taxon>Beloniformes</taxon>
        <taxon>Adrianichthyidae</taxon>
        <taxon>Oryziinae</taxon>
        <taxon>Oryzias</taxon>
    </lineage>
</organism>